<evidence type="ECO:0000313" key="2">
    <source>
        <dbReference type="Proteomes" id="UP000076962"/>
    </source>
</evidence>
<gene>
    <name evidence="1" type="ORF">THIOM_003421</name>
</gene>
<sequence>MSTLNTQISQTLDTQRDSLANAIVAQHYALQPELE</sequence>
<accession>A0A176RYT5</accession>
<protein>
    <submittedName>
        <fullName evidence="1">Uncharacterized protein</fullName>
    </submittedName>
</protein>
<reference evidence="1 2" key="1">
    <citation type="submission" date="2016-05" db="EMBL/GenBank/DDBJ databases">
        <title>Single-cell genome of chain-forming Candidatus Thiomargarita nelsonii and comparison to other large sulfur-oxidizing bacteria.</title>
        <authorList>
            <person name="Winkel M."/>
            <person name="Salman V."/>
            <person name="Woyke T."/>
            <person name="Schulz-Vogt H."/>
            <person name="Richter M."/>
            <person name="Flood B."/>
            <person name="Bailey J."/>
            <person name="Amann R."/>
            <person name="Mussmann M."/>
        </authorList>
    </citation>
    <scope>NUCLEOTIDE SEQUENCE [LARGE SCALE GENOMIC DNA]</scope>
    <source>
        <strain evidence="1 2">THI036</strain>
    </source>
</reference>
<feature type="non-terminal residue" evidence="1">
    <location>
        <position position="35"/>
    </location>
</feature>
<proteinExistence type="predicted"/>
<dbReference type="EMBL" id="LUTY01002062">
    <property type="protein sequence ID" value="OAD20848.1"/>
    <property type="molecule type" value="Genomic_DNA"/>
</dbReference>
<organism evidence="1 2">
    <name type="scientific">Candidatus Thiomargarita nelsonii</name>
    <dbReference type="NCBI Taxonomy" id="1003181"/>
    <lineage>
        <taxon>Bacteria</taxon>
        <taxon>Pseudomonadati</taxon>
        <taxon>Pseudomonadota</taxon>
        <taxon>Gammaproteobacteria</taxon>
        <taxon>Thiotrichales</taxon>
        <taxon>Thiotrichaceae</taxon>
        <taxon>Thiomargarita</taxon>
    </lineage>
</organism>
<dbReference type="Proteomes" id="UP000076962">
    <property type="component" value="Unassembled WGS sequence"/>
</dbReference>
<comment type="caution">
    <text evidence="1">The sequence shown here is derived from an EMBL/GenBank/DDBJ whole genome shotgun (WGS) entry which is preliminary data.</text>
</comment>
<keyword evidence="2" id="KW-1185">Reference proteome</keyword>
<dbReference type="AlphaFoldDB" id="A0A176RYT5"/>
<evidence type="ECO:0000313" key="1">
    <source>
        <dbReference type="EMBL" id="OAD20848.1"/>
    </source>
</evidence>
<name>A0A176RYT5_9GAMM</name>